<organism evidence="2 3">
    <name type="scientific">Clarias magur</name>
    <name type="common">Asian catfish</name>
    <name type="synonym">Macropteronotus magur</name>
    <dbReference type="NCBI Taxonomy" id="1594786"/>
    <lineage>
        <taxon>Eukaryota</taxon>
        <taxon>Metazoa</taxon>
        <taxon>Chordata</taxon>
        <taxon>Craniata</taxon>
        <taxon>Vertebrata</taxon>
        <taxon>Euteleostomi</taxon>
        <taxon>Actinopterygii</taxon>
        <taxon>Neopterygii</taxon>
        <taxon>Teleostei</taxon>
        <taxon>Ostariophysi</taxon>
        <taxon>Siluriformes</taxon>
        <taxon>Clariidae</taxon>
        <taxon>Clarias</taxon>
    </lineage>
</organism>
<reference evidence="2" key="1">
    <citation type="submission" date="2020-07" db="EMBL/GenBank/DDBJ databases">
        <title>Clarias magur genome sequencing, assembly and annotation.</title>
        <authorList>
            <person name="Kushwaha B."/>
            <person name="Kumar R."/>
            <person name="Das P."/>
            <person name="Joshi C.G."/>
            <person name="Kumar D."/>
            <person name="Nagpure N.S."/>
            <person name="Pandey M."/>
            <person name="Agarwal S."/>
            <person name="Srivastava S."/>
            <person name="Singh M."/>
            <person name="Sahoo L."/>
            <person name="Jayasankar P."/>
            <person name="Meher P.K."/>
            <person name="Koringa P.G."/>
            <person name="Iquebal M.A."/>
            <person name="Das S.P."/>
            <person name="Bit A."/>
            <person name="Patnaik S."/>
            <person name="Patel N."/>
            <person name="Shah T.M."/>
            <person name="Hinsu A."/>
            <person name="Jena J.K."/>
        </authorList>
    </citation>
    <scope>NUCLEOTIDE SEQUENCE</scope>
    <source>
        <strain evidence="2">CIFAMagur01</strain>
        <tissue evidence="2">Testis</tissue>
    </source>
</reference>
<dbReference type="Proteomes" id="UP000727407">
    <property type="component" value="Unassembled WGS sequence"/>
</dbReference>
<feature type="region of interest" description="Disordered" evidence="1">
    <location>
        <begin position="1"/>
        <end position="61"/>
    </location>
</feature>
<protein>
    <submittedName>
        <fullName evidence="2">Uncharacterized protein</fullName>
    </submittedName>
</protein>
<keyword evidence="3" id="KW-1185">Reference proteome</keyword>
<gene>
    <name evidence="2" type="ORF">DAT39_021101</name>
</gene>
<evidence type="ECO:0000256" key="1">
    <source>
        <dbReference type="SAM" id="MobiDB-lite"/>
    </source>
</evidence>
<dbReference type="AlphaFoldDB" id="A0A8J4TXW1"/>
<comment type="caution">
    <text evidence="2">The sequence shown here is derived from an EMBL/GenBank/DDBJ whole genome shotgun (WGS) entry which is preliminary data.</text>
</comment>
<name>A0A8J4TXW1_CLAMG</name>
<evidence type="ECO:0000313" key="3">
    <source>
        <dbReference type="Proteomes" id="UP000727407"/>
    </source>
</evidence>
<sequence length="61" mass="6881">MHHSADPSAEAVHHRRRDGCDSGNRTSETEPKGFPEKRIEKEKQTLEAEKHTDEQTSDGVP</sequence>
<evidence type="ECO:0000313" key="2">
    <source>
        <dbReference type="EMBL" id="KAF5889197.1"/>
    </source>
</evidence>
<feature type="compositionally biased region" description="Basic and acidic residues" evidence="1">
    <location>
        <begin position="27"/>
        <end position="54"/>
    </location>
</feature>
<proteinExistence type="predicted"/>
<accession>A0A8J4TXW1</accession>
<dbReference type="EMBL" id="QNUK01000847">
    <property type="protein sequence ID" value="KAF5889197.1"/>
    <property type="molecule type" value="Genomic_DNA"/>
</dbReference>